<evidence type="ECO:0000313" key="3">
    <source>
        <dbReference type="Proteomes" id="UP000735302"/>
    </source>
</evidence>
<dbReference type="SUPFAM" id="SSF53098">
    <property type="entry name" value="Ribonuclease H-like"/>
    <property type="match status" value="1"/>
</dbReference>
<reference evidence="2 3" key="1">
    <citation type="journal article" date="2021" name="Elife">
        <title>Chloroplast acquisition without the gene transfer in kleptoplastic sea slugs, Plakobranchus ocellatus.</title>
        <authorList>
            <person name="Maeda T."/>
            <person name="Takahashi S."/>
            <person name="Yoshida T."/>
            <person name="Shimamura S."/>
            <person name="Takaki Y."/>
            <person name="Nagai Y."/>
            <person name="Toyoda A."/>
            <person name="Suzuki Y."/>
            <person name="Arimoto A."/>
            <person name="Ishii H."/>
            <person name="Satoh N."/>
            <person name="Nishiyama T."/>
            <person name="Hasebe M."/>
            <person name="Maruyama T."/>
            <person name="Minagawa J."/>
            <person name="Obokata J."/>
            <person name="Shigenobu S."/>
        </authorList>
    </citation>
    <scope>NUCLEOTIDE SEQUENCE [LARGE SCALE GENOMIC DNA]</scope>
</reference>
<keyword evidence="3" id="KW-1185">Reference proteome</keyword>
<dbReference type="Gene3D" id="1.10.340.70">
    <property type="match status" value="1"/>
</dbReference>
<dbReference type="PROSITE" id="PS50994">
    <property type="entry name" value="INTEGRASE"/>
    <property type="match status" value="1"/>
</dbReference>
<evidence type="ECO:0000313" key="2">
    <source>
        <dbReference type="EMBL" id="GFO46612.1"/>
    </source>
</evidence>
<dbReference type="InterPro" id="IPR001584">
    <property type="entry name" value="Integrase_cat-core"/>
</dbReference>
<accession>A0AAV4DR80</accession>
<dbReference type="InterPro" id="IPR012337">
    <property type="entry name" value="RNaseH-like_sf"/>
</dbReference>
<dbReference type="InterPro" id="IPR041588">
    <property type="entry name" value="Integrase_H2C2"/>
</dbReference>
<feature type="domain" description="Integrase catalytic" evidence="1">
    <location>
        <begin position="92"/>
        <end position="192"/>
    </location>
</feature>
<proteinExistence type="predicted"/>
<dbReference type="GO" id="GO:0003676">
    <property type="term" value="F:nucleic acid binding"/>
    <property type="evidence" value="ECO:0007669"/>
    <property type="project" value="InterPro"/>
</dbReference>
<dbReference type="PANTHER" id="PTHR37984">
    <property type="entry name" value="PROTEIN CBG26694"/>
    <property type="match status" value="1"/>
</dbReference>
<sequence>MWVNRQFFSIIEGTLYRADPEDRGLQLVVLQHLREEVLRQGRDIPTAGHQGINRTKERLQRYWWYRCRSHFRRYVKTLLLNLQLNEEKCQAGTAAPLDTVLCKLSDGEGASRFSEYVLMIVDQFTKWVECLPLPSQTVEVTEAVREFFSRFGCPLQIFTDQGRNFESNLFKLVCESLNINKSRTTPYHQTDR</sequence>
<dbReference type="GO" id="GO:0015074">
    <property type="term" value="P:DNA integration"/>
    <property type="evidence" value="ECO:0007669"/>
    <property type="project" value="InterPro"/>
</dbReference>
<dbReference type="InterPro" id="IPR050951">
    <property type="entry name" value="Retrovirus_Pol_polyprotein"/>
</dbReference>
<gene>
    <name evidence="2" type="ORF">PoB_007311700</name>
</gene>
<dbReference type="Gene3D" id="3.30.420.10">
    <property type="entry name" value="Ribonuclease H-like superfamily/Ribonuclease H"/>
    <property type="match status" value="1"/>
</dbReference>
<organism evidence="2 3">
    <name type="scientific">Plakobranchus ocellatus</name>
    <dbReference type="NCBI Taxonomy" id="259542"/>
    <lineage>
        <taxon>Eukaryota</taxon>
        <taxon>Metazoa</taxon>
        <taxon>Spiralia</taxon>
        <taxon>Lophotrochozoa</taxon>
        <taxon>Mollusca</taxon>
        <taxon>Gastropoda</taxon>
        <taxon>Heterobranchia</taxon>
        <taxon>Euthyneura</taxon>
        <taxon>Panpulmonata</taxon>
        <taxon>Sacoglossa</taxon>
        <taxon>Placobranchoidea</taxon>
        <taxon>Plakobranchidae</taxon>
        <taxon>Plakobranchus</taxon>
    </lineage>
</organism>
<dbReference type="EMBL" id="BLXT01008200">
    <property type="protein sequence ID" value="GFO46612.1"/>
    <property type="molecule type" value="Genomic_DNA"/>
</dbReference>
<evidence type="ECO:0000259" key="1">
    <source>
        <dbReference type="PROSITE" id="PS50994"/>
    </source>
</evidence>
<name>A0AAV4DR80_9GAST</name>
<dbReference type="AlphaFoldDB" id="A0AAV4DR80"/>
<dbReference type="PANTHER" id="PTHR37984:SF5">
    <property type="entry name" value="PROTEIN NYNRIN-LIKE"/>
    <property type="match status" value="1"/>
</dbReference>
<comment type="caution">
    <text evidence="2">The sequence shown here is derived from an EMBL/GenBank/DDBJ whole genome shotgun (WGS) entry which is preliminary data.</text>
</comment>
<dbReference type="InterPro" id="IPR036397">
    <property type="entry name" value="RNaseH_sf"/>
</dbReference>
<dbReference type="Pfam" id="PF00665">
    <property type="entry name" value="rve"/>
    <property type="match status" value="1"/>
</dbReference>
<protein>
    <submittedName>
        <fullName evidence="2">Gypsy retrotransposon integrase 1-like protein</fullName>
    </submittedName>
</protein>
<dbReference type="Proteomes" id="UP000735302">
    <property type="component" value="Unassembled WGS sequence"/>
</dbReference>
<dbReference type="Pfam" id="PF17921">
    <property type="entry name" value="Integrase_H2C2"/>
    <property type="match status" value="1"/>
</dbReference>